<evidence type="ECO:0000256" key="12">
    <source>
        <dbReference type="PIRSR" id="PIRSR601461-1"/>
    </source>
</evidence>
<dbReference type="PRINTS" id="PR00792">
    <property type="entry name" value="PEPSIN"/>
</dbReference>
<evidence type="ECO:0000256" key="11">
    <source>
        <dbReference type="ARBA" id="ARBA00023157"/>
    </source>
</evidence>
<dbReference type="EMBL" id="LT635764">
    <property type="protein sequence ID" value="SGZ50918.1"/>
    <property type="molecule type" value="Genomic_DNA"/>
</dbReference>
<name>A0A1L0DEU7_9ASCO</name>
<comment type="similarity">
    <text evidence="3 13">Belongs to the peptidase A1 family.</text>
</comment>
<evidence type="ECO:0000259" key="16">
    <source>
        <dbReference type="PROSITE" id="PS51767"/>
    </source>
</evidence>
<dbReference type="InterPro" id="IPR001969">
    <property type="entry name" value="Aspartic_peptidase_AS"/>
</dbReference>
<dbReference type="GO" id="GO:0005576">
    <property type="term" value="C:extracellular region"/>
    <property type="evidence" value="ECO:0007669"/>
    <property type="project" value="UniProtKB-SubCell"/>
</dbReference>
<proteinExistence type="inferred from homology"/>
<dbReference type="PROSITE" id="PS00141">
    <property type="entry name" value="ASP_PROTEASE"/>
    <property type="match status" value="1"/>
</dbReference>
<dbReference type="InterPro" id="IPR033121">
    <property type="entry name" value="PEPTIDASE_A1"/>
</dbReference>
<dbReference type="InterPro" id="IPR021109">
    <property type="entry name" value="Peptidase_aspartic_dom_sf"/>
</dbReference>
<feature type="region of interest" description="Disordered" evidence="14">
    <location>
        <begin position="476"/>
        <end position="524"/>
    </location>
</feature>
<evidence type="ECO:0000256" key="1">
    <source>
        <dbReference type="ARBA" id="ARBA00001675"/>
    </source>
</evidence>
<evidence type="ECO:0000256" key="7">
    <source>
        <dbReference type="ARBA" id="ARBA00022729"/>
    </source>
</evidence>
<evidence type="ECO:0000256" key="14">
    <source>
        <dbReference type="SAM" id="MobiDB-lite"/>
    </source>
</evidence>
<keyword evidence="8 13" id="KW-0064">Aspartyl protease</keyword>
<evidence type="ECO:0000256" key="3">
    <source>
        <dbReference type="ARBA" id="ARBA00007447"/>
    </source>
</evidence>
<keyword evidence="5" id="KW-0964">Secreted</keyword>
<accession>A0A1L0DEU7</accession>
<evidence type="ECO:0000256" key="15">
    <source>
        <dbReference type="SAM" id="SignalP"/>
    </source>
</evidence>
<keyword evidence="6 13" id="KW-0645">Protease</keyword>
<evidence type="ECO:0000256" key="8">
    <source>
        <dbReference type="ARBA" id="ARBA00022750"/>
    </source>
</evidence>
<evidence type="ECO:0000313" key="18">
    <source>
        <dbReference type="Proteomes" id="UP000182259"/>
    </source>
</evidence>
<feature type="chain" id="PRO_5012679157" description="candidapepsin" evidence="15">
    <location>
        <begin position="19"/>
        <end position="544"/>
    </location>
</feature>
<dbReference type="PANTHER" id="PTHR47966:SF65">
    <property type="entry name" value="ASPARTIC-TYPE ENDOPEPTIDASE"/>
    <property type="match status" value="1"/>
</dbReference>
<dbReference type="SUPFAM" id="SSF50630">
    <property type="entry name" value="Acid proteases"/>
    <property type="match status" value="1"/>
</dbReference>
<dbReference type="Proteomes" id="UP000182259">
    <property type="component" value="Chromosome I"/>
</dbReference>
<dbReference type="EC" id="3.4.23.24" evidence="4"/>
<sequence>MNVSTCISILSLIQAITAIYTQGYPGKRTINPGSLKLDFKVDRESSRRSIIEQYGKRDEEVLVQLYKEELYYSLDIYVGSNRDKCNVMLDTGSSDLWVMSPDVYCAYSSSSYNKRAIGKDGSLAAIHRPNLPPHRRAFTEKKAQDKRAGATTCTKLGSFATSKSDSFKLNKTDSFSISYLDGTYAYGEWGHDQVLFGNHTLSSLSLAVVNLTDSYFGVLGVGPAGSETSTRGGKSYEYENFPMRLKSEGVINKNAYSLFLNSVEEKTGSVLFGAVDHSKYSGTLQKVPIINSYPEYFDEPAYVNIVLNDIKVENSNVATSLGKVSVSCLMDSGFTNTYLPALLLEPLMEQIGATYSYTAEAYYLDCDKFDDISLTFDFSGVEIRAPLSDFIFKYKGQCYVLLFEMQDTYESDAYAVMGDTFLRNAYVVYDLDDLEILLAQANYSKNEDIEVIQDSVPLAVQAAGYSQTSIHTTIGRPSTTTLLGSSPLQRTSQRSAGSQSDSAQSTTTAALTGSPNPDKGSSASKTGIPMTALCLVVFSLLMLM</sequence>
<keyword evidence="11" id="KW-1015">Disulfide bond</keyword>
<evidence type="ECO:0000256" key="13">
    <source>
        <dbReference type="RuleBase" id="RU000454"/>
    </source>
</evidence>
<dbReference type="GO" id="GO:0006508">
    <property type="term" value="P:proteolysis"/>
    <property type="evidence" value="ECO:0007669"/>
    <property type="project" value="UniProtKB-KW"/>
</dbReference>
<comment type="catalytic activity">
    <reaction evidence="1">
        <text>Preferential cleavage at the carboxyl of hydrophobic amino acids, but fails to cleave 15-Leu-|-Tyr-16, 16-Tyr-|-Leu-17 and 24-Phe-|-Phe-25 of insulin B chain. Activates trypsinogen, and degrades keratin.</text>
        <dbReference type="EC" id="3.4.23.24"/>
    </reaction>
</comment>
<evidence type="ECO:0000256" key="4">
    <source>
        <dbReference type="ARBA" id="ARBA00013207"/>
    </source>
</evidence>
<dbReference type="PANTHER" id="PTHR47966">
    <property type="entry name" value="BETA-SITE APP-CLEAVING ENZYME, ISOFORM A-RELATED"/>
    <property type="match status" value="1"/>
</dbReference>
<dbReference type="AlphaFoldDB" id="A0A1L0DEU7"/>
<evidence type="ECO:0000256" key="10">
    <source>
        <dbReference type="ARBA" id="ARBA00023145"/>
    </source>
</evidence>
<protein>
    <recommendedName>
        <fullName evidence="4">candidapepsin</fullName>
        <ecNumber evidence="4">3.4.23.24</ecNumber>
    </recommendedName>
</protein>
<gene>
    <name evidence="17" type="ORF">SAMEA4029009_CIC11G00000001786</name>
</gene>
<reference evidence="18" key="1">
    <citation type="submission" date="2016-10" db="EMBL/GenBank/DDBJ databases">
        <authorList>
            <person name="Geijer C."/>
            <person name="Jareborg N."/>
            <person name="Dainat J."/>
        </authorList>
    </citation>
    <scope>NUCLEOTIDE SEQUENCE [LARGE SCALE GENOMIC DNA]</scope>
    <source>
        <strain evidence="18">PYCC 4715</strain>
    </source>
</reference>
<evidence type="ECO:0000313" key="17">
    <source>
        <dbReference type="EMBL" id="SGZ50918.1"/>
    </source>
</evidence>
<dbReference type="Gene3D" id="2.40.70.10">
    <property type="entry name" value="Acid Proteases"/>
    <property type="match status" value="2"/>
</dbReference>
<evidence type="ECO:0000256" key="5">
    <source>
        <dbReference type="ARBA" id="ARBA00022525"/>
    </source>
</evidence>
<comment type="subcellular location">
    <subcellularLocation>
        <location evidence="2">Secreted</location>
    </subcellularLocation>
</comment>
<evidence type="ECO:0000256" key="6">
    <source>
        <dbReference type="ARBA" id="ARBA00022670"/>
    </source>
</evidence>
<evidence type="ECO:0000256" key="9">
    <source>
        <dbReference type="ARBA" id="ARBA00022801"/>
    </source>
</evidence>
<feature type="signal peptide" evidence="15">
    <location>
        <begin position="1"/>
        <end position="18"/>
    </location>
</feature>
<keyword evidence="9 13" id="KW-0378">Hydrolase</keyword>
<feature type="active site" evidence="12">
    <location>
        <position position="331"/>
    </location>
</feature>
<feature type="compositionally biased region" description="Low complexity" evidence="14">
    <location>
        <begin position="491"/>
        <end position="514"/>
    </location>
</feature>
<evidence type="ECO:0000256" key="2">
    <source>
        <dbReference type="ARBA" id="ARBA00004613"/>
    </source>
</evidence>
<dbReference type="InterPro" id="IPR001461">
    <property type="entry name" value="Aspartic_peptidase_A1"/>
</dbReference>
<feature type="compositionally biased region" description="Polar residues" evidence="14">
    <location>
        <begin position="476"/>
        <end position="490"/>
    </location>
</feature>
<dbReference type="InterPro" id="IPR033876">
    <property type="entry name" value="SAP-like"/>
</dbReference>
<dbReference type="Pfam" id="PF00026">
    <property type="entry name" value="Asp"/>
    <property type="match status" value="1"/>
</dbReference>
<keyword evidence="10" id="KW-0865">Zymogen</keyword>
<dbReference type="PROSITE" id="PS51767">
    <property type="entry name" value="PEPTIDASE_A1"/>
    <property type="match status" value="1"/>
</dbReference>
<dbReference type="GO" id="GO:0004190">
    <property type="term" value="F:aspartic-type endopeptidase activity"/>
    <property type="evidence" value="ECO:0007669"/>
    <property type="project" value="UniProtKB-KW"/>
</dbReference>
<feature type="active site" evidence="12">
    <location>
        <position position="90"/>
    </location>
</feature>
<feature type="domain" description="Peptidase A1" evidence="16">
    <location>
        <begin position="72"/>
        <end position="439"/>
    </location>
</feature>
<organism evidence="17 18">
    <name type="scientific">Sungouiella intermedia</name>
    <dbReference type="NCBI Taxonomy" id="45354"/>
    <lineage>
        <taxon>Eukaryota</taxon>
        <taxon>Fungi</taxon>
        <taxon>Dikarya</taxon>
        <taxon>Ascomycota</taxon>
        <taxon>Saccharomycotina</taxon>
        <taxon>Pichiomycetes</taxon>
        <taxon>Metschnikowiaceae</taxon>
        <taxon>Sungouiella</taxon>
    </lineage>
</organism>
<keyword evidence="7 15" id="KW-0732">Signal</keyword>
<dbReference type="CDD" id="cd05474">
    <property type="entry name" value="SAP_like"/>
    <property type="match status" value="1"/>
</dbReference>